<evidence type="ECO:0000313" key="7">
    <source>
        <dbReference type="Ensembl" id="ENSCJAP00000070516.1"/>
    </source>
</evidence>
<dbReference type="Pfam" id="PF04538">
    <property type="entry name" value="BEX"/>
    <property type="match status" value="1"/>
</dbReference>
<feature type="region of interest" description="Disordered" evidence="6">
    <location>
        <begin position="1"/>
        <end position="20"/>
    </location>
</feature>
<dbReference type="Proteomes" id="UP000008225">
    <property type="component" value="Chromosome X"/>
</dbReference>
<evidence type="ECO:0000256" key="5">
    <source>
        <dbReference type="ARBA" id="ARBA00022843"/>
    </source>
</evidence>
<dbReference type="Ensembl" id="ENSCJAT00000094226.2">
    <property type="protein sequence ID" value="ENSCJAP00000070516.1"/>
    <property type="gene ID" value="ENSCJAG00000039760.3"/>
</dbReference>
<dbReference type="AlphaFoldDB" id="A0A5F4VZZ7"/>
<evidence type="ECO:0000313" key="8">
    <source>
        <dbReference type="Proteomes" id="UP000008225"/>
    </source>
</evidence>
<keyword evidence="5" id="KW-0832">Ubl conjugation</keyword>
<evidence type="ECO:0000256" key="2">
    <source>
        <dbReference type="ARBA" id="ARBA00010976"/>
    </source>
</evidence>
<keyword evidence="8" id="KW-1185">Reference proteome</keyword>
<reference evidence="7" key="1">
    <citation type="submission" date="2009-03" db="EMBL/GenBank/DDBJ databases">
        <authorList>
            <person name="Warren W."/>
            <person name="Ye L."/>
            <person name="Minx P."/>
            <person name="Worley K."/>
            <person name="Gibbs R."/>
            <person name="Wilson R.K."/>
        </authorList>
    </citation>
    <scope>NUCLEOTIDE SEQUENCE [LARGE SCALE GENOMIC DNA]</scope>
</reference>
<reference evidence="7" key="3">
    <citation type="submission" date="2025-09" db="UniProtKB">
        <authorList>
            <consortium name="Ensembl"/>
        </authorList>
    </citation>
    <scope>IDENTIFICATION</scope>
</reference>
<evidence type="ECO:0000256" key="4">
    <source>
        <dbReference type="ARBA" id="ARBA00022833"/>
    </source>
</evidence>
<comment type="similarity">
    <text evidence="2">Belongs to the BEX family.</text>
</comment>
<accession>A0A5F4VZZ7</accession>
<dbReference type="PANTHER" id="PTHR13987">
    <property type="entry name" value="PROTEIN BEX4"/>
    <property type="match status" value="1"/>
</dbReference>
<dbReference type="InterPro" id="IPR007623">
    <property type="entry name" value="BEX"/>
</dbReference>
<evidence type="ECO:0000256" key="1">
    <source>
        <dbReference type="ARBA" id="ARBA00004496"/>
    </source>
</evidence>
<dbReference type="PANTHER" id="PTHR13987:SF3">
    <property type="entry name" value="PROTEIN BEX4"/>
    <property type="match status" value="1"/>
</dbReference>
<evidence type="ECO:0000256" key="6">
    <source>
        <dbReference type="SAM" id="MobiDB-lite"/>
    </source>
</evidence>
<evidence type="ECO:0008006" key="9">
    <source>
        <dbReference type="Google" id="ProtNLM"/>
    </source>
</evidence>
<dbReference type="Bgee" id="ENSCJAG00000039760">
    <property type="expression patterns" value="Expressed in frontal cortex and 6 other cell types or tissues"/>
</dbReference>
<name>A0A5F4VZZ7_CALJA</name>
<proteinExistence type="inferred from homology"/>
<comment type="subcellular location">
    <subcellularLocation>
        <location evidence="1">Cytoplasm</location>
    </subcellularLocation>
</comment>
<keyword evidence="3" id="KW-0963">Cytoplasm</keyword>
<keyword evidence="4" id="KW-0862">Zinc</keyword>
<dbReference type="GO" id="GO:0005737">
    <property type="term" value="C:cytoplasm"/>
    <property type="evidence" value="ECO:0007669"/>
    <property type="project" value="UniProtKB-SubCell"/>
</dbReference>
<dbReference type="InParanoid" id="A0A5F4VZZ7"/>
<evidence type="ECO:0000256" key="3">
    <source>
        <dbReference type="ARBA" id="ARBA00022490"/>
    </source>
</evidence>
<feature type="compositionally biased region" description="Basic and acidic residues" evidence="6">
    <location>
        <begin position="37"/>
        <end position="47"/>
    </location>
</feature>
<dbReference type="GeneTree" id="ENSGT00940000162932"/>
<organism evidence="7 8">
    <name type="scientific">Callithrix jacchus</name>
    <name type="common">White-tufted-ear marmoset</name>
    <name type="synonym">Simia Jacchus</name>
    <dbReference type="NCBI Taxonomy" id="9483"/>
    <lineage>
        <taxon>Eukaryota</taxon>
        <taxon>Metazoa</taxon>
        <taxon>Chordata</taxon>
        <taxon>Craniata</taxon>
        <taxon>Vertebrata</taxon>
        <taxon>Euteleostomi</taxon>
        <taxon>Mammalia</taxon>
        <taxon>Eutheria</taxon>
        <taxon>Euarchontoglires</taxon>
        <taxon>Primates</taxon>
        <taxon>Haplorrhini</taxon>
        <taxon>Platyrrhini</taxon>
        <taxon>Cebidae</taxon>
        <taxon>Callitrichinae</taxon>
        <taxon>Callithrix</taxon>
        <taxon>Callithrix</taxon>
    </lineage>
</organism>
<feature type="compositionally biased region" description="Basic and acidic residues" evidence="6">
    <location>
        <begin position="162"/>
        <end position="175"/>
    </location>
</feature>
<reference evidence="7" key="2">
    <citation type="submission" date="2025-08" db="UniProtKB">
        <authorList>
            <consortium name="Ensembl"/>
        </authorList>
    </citation>
    <scope>IDENTIFICATION</scope>
</reference>
<protein>
    <recommendedName>
        <fullName evidence="9">Protein BEX4</fullName>
    </recommendedName>
</protein>
<dbReference type="InterPro" id="IPR021156">
    <property type="entry name" value="TF_A-like/BEX"/>
</dbReference>
<feature type="region of interest" description="Disordered" evidence="6">
    <location>
        <begin position="25"/>
        <end position="186"/>
    </location>
</feature>
<sequence>MTTAPRDLPSVSGLALASEPPSLARFSAAVPAPGGPEDVRARGGPEGRKRRGSSRPRAPPPSVSREVPGPAGAGGPEATTLLKHLPPPPAQAFPTHLPRPSWCRKWWPKCRGGAPRDENREEEETARIGPGVMESKEELAVNNLDGKNPQQENEGGEQVPKQNEEESRHLGEGEGQKPGGNIRRGRVRRLVPNFRWAIPNRHSEHNEARDDVERFVGQMMEIKRKTREQQIRHYMRFQTPEPDNHYDFCLIP</sequence>
<dbReference type="GO" id="GO:0005634">
    <property type="term" value="C:nucleus"/>
    <property type="evidence" value="ECO:0007669"/>
    <property type="project" value="TreeGrafter"/>
</dbReference>